<accession>A0A0F9WWL7</accession>
<gene>
    <name evidence="1" type="ORF">LCGC14_0223540</name>
</gene>
<evidence type="ECO:0000313" key="1">
    <source>
        <dbReference type="EMBL" id="KKN90771.1"/>
    </source>
</evidence>
<organism evidence="1">
    <name type="scientific">marine sediment metagenome</name>
    <dbReference type="NCBI Taxonomy" id="412755"/>
    <lineage>
        <taxon>unclassified sequences</taxon>
        <taxon>metagenomes</taxon>
        <taxon>ecological metagenomes</taxon>
    </lineage>
</organism>
<reference evidence="1" key="1">
    <citation type="journal article" date="2015" name="Nature">
        <title>Complex archaea that bridge the gap between prokaryotes and eukaryotes.</title>
        <authorList>
            <person name="Spang A."/>
            <person name="Saw J.H."/>
            <person name="Jorgensen S.L."/>
            <person name="Zaremba-Niedzwiedzka K."/>
            <person name="Martijn J."/>
            <person name="Lind A.E."/>
            <person name="van Eijk R."/>
            <person name="Schleper C."/>
            <person name="Guy L."/>
            <person name="Ettema T.J."/>
        </authorList>
    </citation>
    <scope>NUCLEOTIDE SEQUENCE</scope>
</reference>
<proteinExistence type="predicted"/>
<name>A0A0F9WWL7_9ZZZZ</name>
<dbReference type="EMBL" id="LAZR01000107">
    <property type="protein sequence ID" value="KKN90771.1"/>
    <property type="molecule type" value="Genomic_DNA"/>
</dbReference>
<protein>
    <submittedName>
        <fullName evidence="1">Uncharacterized protein</fullName>
    </submittedName>
</protein>
<comment type="caution">
    <text evidence="1">The sequence shown here is derived from an EMBL/GenBank/DDBJ whole genome shotgun (WGS) entry which is preliminary data.</text>
</comment>
<sequence>MARLPSVSLKGFGRWIKQPAVAGQGLAQIPKFAIGLASTELGNKVYNTLIGIVGNIINENTKKSALLRSLFTNMMFTVADPTANQIRELSRNVQDLMGGLKLKSYSTAFGALNEDPQEIVSAIRSAIPKFSGFKGFKIPSLKKFKNISIGRTDAISEVTSDLVTKFTGGFDGGMSYGDPLSEDDLVEY</sequence>
<dbReference type="AlphaFoldDB" id="A0A0F9WWL7"/>